<evidence type="ECO:0000256" key="2">
    <source>
        <dbReference type="SAM" id="SignalP"/>
    </source>
</evidence>
<feature type="signal peptide" evidence="2">
    <location>
        <begin position="1"/>
        <end position="22"/>
    </location>
</feature>
<feature type="chain" id="PRO_5041696236" description="Ferrochelatase" evidence="2">
    <location>
        <begin position="23"/>
        <end position="78"/>
    </location>
</feature>
<dbReference type="KEGG" id="acoa:RB602_12175"/>
<sequence length="78" mass="7643">MKLRALAAATAALALTATPVLAQATQSAPVSRSVEASANESDLEGDTGLIVGILAAAAVVGAIILIADDDDDDEPASP</sequence>
<dbReference type="RefSeq" id="WP_317080855.1">
    <property type="nucleotide sequence ID" value="NZ_CP136594.1"/>
</dbReference>
<evidence type="ECO:0000313" key="4">
    <source>
        <dbReference type="Proteomes" id="UP001302429"/>
    </source>
</evidence>
<keyword evidence="2" id="KW-0732">Signal</keyword>
<proteinExistence type="predicted"/>
<dbReference type="Proteomes" id="UP001302429">
    <property type="component" value="Chromosome"/>
</dbReference>
<keyword evidence="1" id="KW-1133">Transmembrane helix</keyword>
<name>A0AA97I074_9SPHN</name>
<keyword evidence="1" id="KW-0472">Membrane</keyword>
<feature type="transmembrane region" description="Helical" evidence="1">
    <location>
        <begin position="48"/>
        <end position="67"/>
    </location>
</feature>
<keyword evidence="4" id="KW-1185">Reference proteome</keyword>
<organism evidence="3 4">
    <name type="scientific">Alterisphingorhabdus coralli</name>
    <dbReference type="NCBI Taxonomy" id="3071408"/>
    <lineage>
        <taxon>Bacteria</taxon>
        <taxon>Pseudomonadati</taxon>
        <taxon>Pseudomonadota</taxon>
        <taxon>Alphaproteobacteria</taxon>
        <taxon>Sphingomonadales</taxon>
        <taxon>Sphingomonadaceae</taxon>
        <taxon>Alterisphingorhabdus (ex Yan et al. 2024)</taxon>
    </lineage>
</organism>
<evidence type="ECO:0008006" key="5">
    <source>
        <dbReference type="Google" id="ProtNLM"/>
    </source>
</evidence>
<evidence type="ECO:0000313" key="3">
    <source>
        <dbReference type="EMBL" id="WOE74597.1"/>
    </source>
</evidence>
<protein>
    <recommendedName>
        <fullName evidence="5">Ferrochelatase</fullName>
    </recommendedName>
</protein>
<dbReference type="EMBL" id="CP136594">
    <property type="protein sequence ID" value="WOE74597.1"/>
    <property type="molecule type" value="Genomic_DNA"/>
</dbReference>
<accession>A0AA97I074</accession>
<gene>
    <name evidence="3" type="ORF">RB602_12175</name>
</gene>
<evidence type="ECO:0000256" key="1">
    <source>
        <dbReference type="SAM" id="Phobius"/>
    </source>
</evidence>
<keyword evidence="1" id="KW-0812">Transmembrane</keyword>
<dbReference type="AlphaFoldDB" id="A0AA97I074"/>
<reference evidence="3 4" key="1">
    <citation type="submission" date="2023-10" db="EMBL/GenBank/DDBJ databases">
        <title>Complete genome sequence of a Sphingomonadaceae bacterium.</title>
        <authorList>
            <person name="Yan C."/>
        </authorList>
    </citation>
    <scope>NUCLEOTIDE SEQUENCE [LARGE SCALE GENOMIC DNA]</scope>
    <source>
        <strain evidence="3 4">SCSIO 66989</strain>
    </source>
</reference>